<dbReference type="Proteomes" id="UP000215086">
    <property type="component" value="Chromosome"/>
</dbReference>
<reference evidence="2 3" key="1">
    <citation type="journal article" name="Front. Microbiol.">
        <title>Sugar Metabolism of the First Thermophilic Planctomycete Thermogutta terrifontis: Comparative Genomic and Transcriptomic Approaches.</title>
        <authorList>
            <person name="Elcheninov A.G."/>
            <person name="Menzel P."/>
            <person name="Gudbergsdottir S.R."/>
            <person name="Slesarev A.I."/>
            <person name="Kadnikov V.V."/>
            <person name="Krogh A."/>
            <person name="Bonch-Osmolovskaya E.A."/>
            <person name="Peng X."/>
            <person name="Kublanov I.V."/>
        </authorList>
    </citation>
    <scope>NUCLEOTIDE SEQUENCE [LARGE SCALE GENOMIC DNA]</scope>
    <source>
        <strain evidence="2 3">R1</strain>
    </source>
</reference>
<feature type="compositionally biased region" description="Basic and acidic residues" evidence="1">
    <location>
        <begin position="68"/>
        <end position="78"/>
    </location>
</feature>
<evidence type="ECO:0008006" key="4">
    <source>
        <dbReference type="Google" id="ProtNLM"/>
    </source>
</evidence>
<evidence type="ECO:0000313" key="3">
    <source>
        <dbReference type="Proteomes" id="UP000215086"/>
    </source>
</evidence>
<proteinExistence type="predicted"/>
<organism evidence="2 3">
    <name type="scientific">Thermogutta terrifontis</name>
    <dbReference type="NCBI Taxonomy" id="1331910"/>
    <lineage>
        <taxon>Bacteria</taxon>
        <taxon>Pseudomonadati</taxon>
        <taxon>Planctomycetota</taxon>
        <taxon>Planctomycetia</taxon>
        <taxon>Pirellulales</taxon>
        <taxon>Thermoguttaceae</taxon>
        <taxon>Thermogutta</taxon>
    </lineage>
</organism>
<sequence length="150" mass="15542">MGKGCLLFGLSVILSIPALLLSGSGGGGPKTYHVSGTVTLDGKPVPAGSILFEPDQSKGNTGPAGFAKIKDGKYDTRQNGRGTVGGPHVVRIIALDGVPAEELPEGTPLAPEYVTHVDLPKENNHQENFNIHASNQTRSAGGPQKPQPDI</sequence>
<evidence type="ECO:0000256" key="1">
    <source>
        <dbReference type="SAM" id="MobiDB-lite"/>
    </source>
</evidence>
<accession>A0A286RDM6</accession>
<dbReference type="AlphaFoldDB" id="A0A286RDM6"/>
<name>A0A286RDM6_9BACT</name>
<dbReference type="EMBL" id="CP018477">
    <property type="protein sequence ID" value="ASV74064.1"/>
    <property type="molecule type" value="Genomic_DNA"/>
</dbReference>
<feature type="compositionally biased region" description="Polar residues" evidence="1">
    <location>
        <begin position="126"/>
        <end position="139"/>
    </location>
</feature>
<feature type="region of interest" description="Disordered" evidence="1">
    <location>
        <begin position="123"/>
        <end position="150"/>
    </location>
</feature>
<protein>
    <recommendedName>
        <fullName evidence="4">Carboxypeptidase regulatory-like domain-containing protein</fullName>
    </recommendedName>
</protein>
<keyword evidence="3" id="KW-1185">Reference proteome</keyword>
<dbReference type="KEGG" id="ttf:THTE_1462"/>
<evidence type="ECO:0000313" key="2">
    <source>
        <dbReference type="EMBL" id="ASV74064.1"/>
    </source>
</evidence>
<feature type="region of interest" description="Disordered" evidence="1">
    <location>
        <begin position="50"/>
        <end position="85"/>
    </location>
</feature>
<gene>
    <name evidence="2" type="ORF">THTE_1462</name>
</gene>
<dbReference type="RefSeq" id="WP_207651786.1">
    <property type="nucleotide sequence ID" value="NZ_CP018477.1"/>
</dbReference>